<dbReference type="InterPro" id="IPR003615">
    <property type="entry name" value="HNH_nuc"/>
</dbReference>
<reference evidence="3" key="4">
    <citation type="submission" date="2023-08" db="EMBL/GenBank/DDBJ databases">
        <authorList>
            <person name="Sun Q."/>
            <person name="Zhou Y."/>
        </authorList>
    </citation>
    <scope>NUCLEOTIDE SEQUENCE</scope>
    <source>
        <strain evidence="4">CGMCC 1.8884</strain>
        <strain evidence="3">CGMCC 1.8885</strain>
    </source>
</reference>
<dbReference type="EMBL" id="BMLZ01000003">
    <property type="protein sequence ID" value="GGP28718.1"/>
    <property type="molecule type" value="Genomic_DNA"/>
</dbReference>
<dbReference type="InterPro" id="IPR052892">
    <property type="entry name" value="NA-targeting_endonuclease"/>
</dbReference>
<proteinExistence type="predicted"/>
<dbReference type="AlphaFoldDB" id="A0AAV4K3G9"/>
<dbReference type="GO" id="GO:0003676">
    <property type="term" value="F:nucleic acid binding"/>
    <property type="evidence" value="ECO:0007669"/>
    <property type="project" value="InterPro"/>
</dbReference>
<accession>A0AAV4K3G9</accession>
<evidence type="ECO:0000313" key="4">
    <source>
        <dbReference type="EMBL" id="GGP28718.1"/>
    </source>
</evidence>
<feature type="region of interest" description="Disordered" evidence="1">
    <location>
        <begin position="115"/>
        <end position="163"/>
    </location>
</feature>
<dbReference type="GO" id="GO:0004519">
    <property type="term" value="F:endonuclease activity"/>
    <property type="evidence" value="ECO:0007669"/>
    <property type="project" value="InterPro"/>
</dbReference>
<sequence>MEMKRCCSCGEEKAHSEFYLNRGRPSGSCKACRAKQDKARKAAKSGPRKVARKEKLVLAEKGLKRCGDCKAIRPKTTEFFGRSTRSEDGWLHMCKACESAYRAALWAKNREKNLAQQAQARRDAGVPERKPAQSTEERNRKARERERQRRLDPAKGEELRRMQRERFKSNREVLLQRQRDYNRRNPEKIREQNARSRARRLQVEGEYTGSDLKRILIAQDFKCFYCGDVVKNASRAWHADHFIPVARGGTNHPDNIVIACADCNLSKGKKLPWEWRPERFPPPTERFTP</sequence>
<dbReference type="SMART" id="SM00507">
    <property type="entry name" value="HNHc"/>
    <property type="match status" value="1"/>
</dbReference>
<dbReference type="GO" id="GO:0008270">
    <property type="term" value="F:zinc ion binding"/>
    <property type="evidence" value="ECO:0007669"/>
    <property type="project" value="InterPro"/>
</dbReference>
<dbReference type="CDD" id="cd00085">
    <property type="entry name" value="HNHc"/>
    <property type="match status" value="1"/>
</dbReference>
<protein>
    <recommendedName>
        <fullName evidence="2">HNH nuclease domain-containing protein</fullName>
    </recommendedName>
</protein>
<dbReference type="EMBL" id="BMMA01000004">
    <property type="protein sequence ID" value="GGI75397.1"/>
    <property type="molecule type" value="Genomic_DNA"/>
</dbReference>
<dbReference type="PANTHER" id="PTHR33877:SF1">
    <property type="entry name" value="TYPE IV METHYL-DIRECTED RESTRICTION ENZYME ECOKMCRA"/>
    <property type="match status" value="1"/>
</dbReference>
<dbReference type="Proteomes" id="UP000630135">
    <property type="component" value="Unassembled WGS sequence"/>
</dbReference>
<feature type="domain" description="HNH nuclease" evidence="2">
    <location>
        <begin position="211"/>
        <end position="265"/>
    </location>
</feature>
<dbReference type="Gene3D" id="1.10.30.50">
    <property type="match status" value="1"/>
</dbReference>
<gene>
    <name evidence="4" type="ORF">GCM10008021_03690</name>
    <name evidence="3" type="ORF">GCM10010914_07020</name>
</gene>
<organism evidence="3 6">
    <name type="scientific">Deinococcus wulumuqiensis</name>
    <dbReference type="NCBI Taxonomy" id="980427"/>
    <lineage>
        <taxon>Bacteria</taxon>
        <taxon>Thermotogati</taxon>
        <taxon>Deinococcota</taxon>
        <taxon>Deinococci</taxon>
        <taxon>Deinococcales</taxon>
        <taxon>Deinococcaceae</taxon>
        <taxon>Deinococcus</taxon>
    </lineage>
</organism>
<dbReference type="Proteomes" id="UP000652720">
    <property type="component" value="Unassembled WGS sequence"/>
</dbReference>
<evidence type="ECO:0000313" key="6">
    <source>
        <dbReference type="Proteomes" id="UP000652720"/>
    </source>
</evidence>
<reference evidence="3" key="2">
    <citation type="journal article" date="2014" name="Int. J. Syst. Evol. Microbiol.">
        <title>Complete genome sequence of Corynebacterium casei LMG S-19264T (=DSM 44701T), isolated from a smear-ripened cheese.</title>
        <authorList>
            <consortium name="US DOE Joint Genome Institute (JGI-PGF)"/>
            <person name="Walter F."/>
            <person name="Albersmeier A."/>
            <person name="Kalinowski J."/>
            <person name="Ruckert C."/>
        </authorList>
    </citation>
    <scope>NUCLEOTIDE SEQUENCE</scope>
    <source>
        <strain evidence="3">CGMCC 1.8885</strain>
    </source>
</reference>
<comment type="caution">
    <text evidence="3">The sequence shown here is derived from an EMBL/GenBank/DDBJ whole genome shotgun (WGS) entry which is preliminary data.</text>
</comment>
<dbReference type="InterPro" id="IPR002711">
    <property type="entry name" value="HNH"/>
</dbReference>
<dbReference type="RefSeq" id="WP_040383953.1">
    <property type="nucleotide sequence ID" value="NZ_BMLZ01000003.1"/>
</dbReference>
<reference evidence="4" key="1">
    <citation type="journal article" date="2014" name="Int. J. Syst. Evol. Microbiol.">
        <title>Complete genome of a new Firmicutes species belonging to the dominant human colonic microbiota ('Ruminococcus bicirculans') reveals two chromosomes and a selective capacity to utilize plant glucans.</title>
        <authorList>
            <consortium name="NISC Comparative Sequencing Program"/>
            <person name="Wegmann U."/>
            <person name="Louis P."/>
            <person name="Goesmann A."/>
            <person name="Henrissat B."/>
            <person name="Duncan S.H."/>
            <person name="Flint H.J."/>
        </authorList>
    </citation>
    <scope>NUCLEOTIDE SEQUENCE</scope>
    <source>
        <strain evidence="4">CGMCC 1.8884</strain>
    </source>
</reference>
<evidence type="ECO:0000256" key="1">
    <source>
        <dbReference type="SAM" id="MobiDB-lite"/>
    </source>
</evidence>
<keyword evidence="5" id="KW-1185">Reference proteome</keyword>
<reference evidence="5" key="3">
    <citation type="journal article" date="2019" name="Int. J. Syst. Evol. Microbiol.">
        <title>The Global Catalogue of Microorganisms (GCM) 10K type strain sequencing project: providing services to taxonomists for standard genome sequencing and annotation.</title>
        <authorList>
            <consortium name="The Broad Institute Genomics Platform"/>
            <consortium name="The Broad Institute Genome Sequencing Center for Infectious Disease"/>
            <person name="Wu L."/>
            <person name="Ma J."/>
        </authorList>
    </citation>
    <scope>NUCLEOTIDE SEQUENCE [LARGE SCALE GENOMIC DNA]</scope>
    <source>
        <strain evidence="5">CGMCC 1.8884</strain>
    </source>
</reference>
<feature type="compositionally biased region" description="Basic and acidic residues" evidence="1">
    <location>
        <begin position="120"/>
        <end position="163"/>
    </location>
</feature>
<evidence type="ECO:0000313" key="3">
    <source>
        <dbReference type="EMBL" id="GGI75397.1"/>
    </source>
</evidence>
<dbReference type="Pfam" id="PF01844">
    <property type="entry name" value="HNH"/>
    <property type="match status" value="1"/>
</dbReference>
<dbReference type="GeneID" id="66641018"/>
<evidence type="ECO:0000259" key="2">
    <source>
        <dbReference type="SMART" id="SM00507"/>
    </source>
</evidence>
<dbReference type="PANTHER" id="PTHR33877">
    <property type="entry name" value="SLL1193 PROTEIN"/>
    <property type="match status" value="1"/>
</dbReference>
<evidence type="ECO:0000313" key="5">
    <source>
        <dbReference type="Proteomes" id="UP000630135"/>
    </source>
</evidence>
<name>A0AAV4K3G9_9DEIO</name>